<evidence type="ECO:0000313" key="4">
    <source>
        <dbReference type="Proteomes" id="UP000254156"/>
    </source>
</evidence>
<dbReference type="Gene3D" id="2.180.10.10">
    <property type="entry name" value="RHS repeat-associated core"/>
    <property type="match status" value="1"/>
</dbReference>
<gene>
    <name evidence="3" type="ORF">NCTC11632_01386</name>
</gene>
<evidence type="ECO:0000259" key="2">
    <source>
        <dbReference type="Pfam" id="PF03527"/>
    </source>
</evidence>
<feature type="region of interest" description="Disordered" evidence="1">
    <location>
        <begin position="229"/>
        <end position="249"/>
    </location>
</feature>
<dbReference type="EMBL" id="UGTF01000002">
    <property type="protein sequence ID" value="SUB89284.1"/>
    <property type="molecule type" value="Genomic_DNA"/>
</dbReference>
<dbReference type="RefSeq" id="WP_025004884.1">
    <property type="nucleotide sequence ID" value="NZ_UGTF01000002.1"/>
</dbReference>
<protein>
    <submittedName>
        <fullName evidence="3">Uncharacterized conserved protein</fullName>
    </submittedName>
</protein>
<dbReference type="NCBIfam" id="TIGR03696">
    <property type="entry name" value="Rhs_assc_core"/>
    <property type="match status" value="1"/>
</dbReference>
<name>A0A379EAC2_9PORP</name>
<dbReference type="PANTHER" id="PTHR32305">
    <property type="match status" value="1"/>
</dbReference>
<dbReference type="PRINTS" id="PR00394">
    <property type="entry name" value="RHSPROTEIN"/>
</dbReference>
<evidence type="ECO:0000256" key="1">
    <source>
        <dbReference type="SAM" id="MobiDB-lite"/>
    </source>
</evidence>
<dbReference type="InterPro" id="IPR001826">
    <property type="entry name" value="RHS"/>
</dbReference>
<proteinExistence type="predicted"/>
<accession>A0A379EAC2</accession>
<sequence length="249" mass="27745">MFEEGGFVPCAKLQNGESYSIITDYLGTPTEMYNSKGKKIWSAELDIYGCVRTFRGRSLSDCPFRYQGQYEETGLYYNRFRYYDPNAGNYISQDPIGLWGGLKLYGYVKDINSWIDLFGLSRRGNQATRDHIEIVKEKFMADNPGAIHIGGGLDDAGKQMKEVYIRPTHPVPGSTKGGSYADLTFKTKDGTIVHINTVDKGSFEGMSRRELTNLNRIKSDAPDAKVIAIGKGDTPGDLSMNKGPKTSHH</sequence>
<dbReference type="InterPro" id="IPR050708">
    <property type="entry name" value="T6SS_VgrG/RHS"/>
</dbReference>
<organism evidence="3 4">
    <name type="scientific">Porphyromonas macacae</name>
    <dbReference type="NCBI Taxonomy" id="28115"/>
    <lineage>
        <taxon>Bacteria</taxon>
        <taxon>Pseudomonadati</taxon>
        <taxon>Bacteroidota</taxon>
        <taxon>Bacteroidia</taxon>
        <taxon>Bacteroidales</taxon>
        <taxon>Porphyromonadaceae</taxon>
        <taxon>Porphyromonas</taxon>
    </lineage>
</organism>
<dbReference type="InterPro" id="IPR022385">
    <property type="entry name" value="Rhs_assc_core"/>
</dbReference>
<dbReference type="Proteomes" id="UP000254156">
    <property type="component" value="Unassembled WGS sequence"/>
</dbReference>
<dbReference type="AlphaFoldDB" id="A0A379EAC2"/>
<evidence type="ECO:0000313" key="3">
    <source>
        <dbReference type="EMBL" id="SUB89284.1"/>
    </source>
</evidence>
<feature type="domain" description="RHS protein conserved region" evidence="2">
    <location>
        <begin position="23"/>
        <end position="52"/>
    </location>
</feature>
<reference evidence="3 4" key="1">
    <citation type="submission" date="2018-06" db="EMBL/GenBank/DDBJ databases">
        <authorList>
            <consortium name="Pathogen Informatics"/>
            <person name="Doyle S."/>
        </authorList>
    </citation>
    <scope>NUCLEOTIDE SEQUENCE [LARGE SCALE GENOMIC DNA]</scope>
    <source>
        <strain evidence="3 4">NCTC11632</strain>
    </source>
</reference>
<dbReference type="Pfam" id="PF03527">
    <property type="entry name" value="RHS"/>
    <property type="match status" value="1"/>
</dbReference>
<dbReference type="PANTHER" id="PTHR32305:SF15">
    <property type="entry name" value="PROTEIN RHSA-RELATED"/>
    <property type="match status" value="1"/>
</dbReference>